<name>A0AC60P7S9_IXOPE</name>
<proteinExistence type="predicted"/>
<organism evidence="1 2">
    <name type="scientific">Ixodes persulcatus</name>
    <name type="common">Taiga tick</name>
    <dbReference type="NCBI Taxonomy" id="34615"/>
    <lineage>
        <taxon>Eukaryota</taxon>
        <taxon>Metazoa</taxon>
        <taxon>Ecdysozoa</taxon>
        <taxon>Arthropoda</taxon>
        <taxon>Chelicerata</taxon>
        <taxon>Arachnida</taxon>
        <taxon>Acari</taxon>
        <taxon>Parasitiformes</taxon>
        <taxon>Ixodida</taxon>
        <taxon>Ixodoidea</taxon>
        <taxon>Ixodidae</taxon>
        <taxon>Ixodinae</taxon>
        <taxon>Ixodes</taxon>
    </lineage>
</organism>
<accession>A0AC60P7S9</accession>
<sequence length="189" mass="20676">MWSIGSTPSIQPKAARRRSFRRASYQEGAGHAPDRPISSSGQSVCVTRRPPRRSPLHCIPGDRIAVSSAGKGVVAASRRPAGVRQRGAADGTVHRPKQSMRRERPARTTDGIYENLIIIIIILMYVDGHKYSTPESYASEAGKLPFPTEGPAGLPFDPNTEGLLFEKQNISRRIQNTDTNLSKCSQVVL</sequence>
<reference evidence="1 2" key="1">
    <citation type="journal article" date="2020" name="Cell">
        <title>Large-Scale Comparative Analyses of Tick Genomes Elucidate Their Genetic Diversity and Vector Capacities.</title>
        <authorList>
            <consortium name="Tick Genome and Microbiome Consortium (TIGMIC)"/>
            <person name="Jia N."/>
            <person name="Wang J."/>
            <person name="Shi W."/>
            <person name="Du L."/>
            <person name="Sun Y."/>
            <person name="Zhan W."/>
            <person name="Jiang J.F."/>
            <person name="Wang Q."/>
            <person name="Zhang B."/>
            <person name="Ji P."/>
            <person name="Bell-Sakyi L."/>
            <person name="Cui X.M."/>
            <person name="Yuan T.T."/>
            <person name="Jiang B.G."/>
            <person name="Yang W.F."/>
            <person name="Lam T.T."/>
            <person name="Chang Q.C."/>
            <person name="Ding S.J."/>
            <person name="Wang X.J."/>
            <person name="Zhu J.G."/>
            <person name="Ruan X.D."/>
            <person name="Zhao L."/>
            <person name="Wei J.T."/>
            <person name="Ye R.Z."/>
            <person name="Que T.C."/>
            <person name="Du C.H."/>
            <person name="Zhou Y.H."/>
            <person name="Cheng J.X."/>
            <person name="Dai P.F."/>
            <person name="Guo W.B."/>
            <person name="Han X.H."/>
            <person name="Huang E.J."/>
            <person name="Li L.F."/>
            <person name="Wei W."/>
            <person name="Gao Y.C."/>
            <person name="Liu J.Z."/>
            <person name="Shao H.Z."/>
            <person name="Wang X."/>
            <person name="Wang C.C."/>
            <person name="Yang T.C."/>
            <person name="Huo Q.B."/>
            <person name="Li W."/>
            <person name="Chen H.Y."/>
            <person name="Chen S.E."/>
            <person name="Zhou L.G."/>
            <person name="Ni X.B."/>
            <person name="Tian J.H."/>
            <person name="Sheng Y."/>
            <person name="Liu T."/>
            <person name="Pan Y.S."/>
            <person name="Xia L.Y."/>
            <person name="Li J."/>
            <person name="Zhao F."/>
            <person name="Cao W.C."/>
        </authorList>
    </citation>
    <scope>NUCLEOTIDE SEQUENCE [LARGE SCALE GENOMIC DNA]</scope>
    <source>
        <strain evidence="1">Iper-2018</strain>
    </source>
</reference>
<protein>
    <submittedName>
        <fullName evidence="1">Uncharacterized protein</fullName>
    </submittedName>
</protein>
<evidence type="ECO:0000313" key="1">
    <source>
        <dbReference type="EMBL" id="KAG0415382.1"/>
    </source>
</evidence>
<dbReference type="EMBL" id="JABSTQ010011076">
    <property type="protein sequence ID" value="KAG0415382.1"/>
    <property type="molecule type" value="Genomic_DNA"/>
</dbReference>
<evidence type="ECO:0000313" key="2">
    <source>
        <dbReference type="Proteomes" id="UP000805193"/>
    </source>
</evidence>
<dbReference type="Proteomes" id="UP000805193">
    <property type="component" value="Unassembled WGS sequence"/>
</dbReference>
<keyword evidence="2" id="KW-1185">Reference proteome</keyword>
<comment type="caution">
    <text evidence="1">The sequence shown here is derived from an EMBL/GenBank/DDBJ whole genome shotgun (WGS) entry which is preliminary data.</text>
</comment>
<gene>
    <name evidence="1" type="ORF">HPB47_007460</name>
</gene>